<protein>
    <submittedName>
        <fullName evidence="1">Uncharacterized protein</fullName>
    </submittedName>
</protein>
<reference evidence="1" key="2">
    <citation type="submission" date="2025-03" db="EMBL/GenBank/DDBJ databases">
        <authorList>
            <consortium name="ELIXIR-Norway"/>
            <consortium name="Elixir Norway"/>
        </authorList>
    </citation>
    <scope>NUCLEOTIDE SEQUENCE</scope>
</reference>
<evidence type="ECO:0000313" key="2">
    <source>
        <dbReference type="Proteomes" id="UP001162501"/>
    </source>
</evidence>
<dbReference type="EMBL" id="OX596087">
    <property type="protein sequence ID" value="CAN0447923.1"/>
    <property type="molecule type" value="Genomic_DNA"/>
</dbReference>
<sequence length="195" mass="22524">MPLTSFWIKVIFIILAFTVFKKIVFKNSLSNKCILSMIDYGQYSNVKTCMKACHPVCATNGHTYCNNLFCVFPFKVRNFHLEMGNLFVRRCVMSIPVHFFYRLDKMSFFSSWIKAILIIGLAFPLYCETSFASSRKTHDMRGAPVCGIYVGQLHFCTREMDPICATNGKTYSNKCVFCSEKIEKGRFDFSHWGHC</sequence>
<organism evidence="1 2">
    <name type="scientific">Rangifer tarandus platyrhynchus</name>
    <name type="common">Svalbard reindeer</name>
    <dbReference type="NCBI Taxonomy" id="3082113"/>
    <lineage>
        <taxon>Eukaryota</taxon>
        <taxon>Metazoa</taxon>
        <taxon>Chordata</taxon>
        <taxon>Craniata</taxon>
        <taxon>Vertebrata</taxon>
        <taxon>Euteleostomi</taxon>
        <taxon>Mammalia</taxon>
        <taxon>Eutheria</taxon>
        <taxon>Laurasiatheria</taxon>
        <taxon>Artiodactyla</taxon>
        <taxon>Ruminantia</taxon>
        <taxon>Pecora</taxon>
        <taxon>Cervidae</taxon>
        <taxon>Odocoileinae</taxon>
        <taxon>Rangifer</taxon>
    </lineage>
</organism>
<accession>A0AC59ZK98</accession>
<evidence type="ECO:0000313" key="1">
    <source>
        <dbReference type="EMBL" id="CAN0447923.1"/>
    </source>
</evidence>
<gene>
    <name evidence="1" type="ORF">MRATA1EN22A_LOCUS19477</name>
</gene>
<reference evidence="1" key="1">
    <citation type="submission" date="2023-05" db="EMBL/GenBank/DDBJ databases">
        <authorList>
            <consortium name="ELIXIR-Norway"/>
        </authorList>
    </citation>
    <scope>NUCLEOTIDE SEQUENCE</scope>
</reference>
<dbReference type="Proteomes" id="UP001162501">
    <property type="component" value="Chromosome 3"/>
</dbReference>
<proteinExistence type="predicted"/>
<name>A0AC59ZK98_RANTA</name>